<dbReference type="AlphaFoldDB" id="A0A0L9V622"/>
<dbReference type="InterPro" id="IPR046796">
    <property type="entry name" value="Transposase_32_dom"/>
</dbReference>
<proteinExistence type="predicted"/>
<sequence>MDVASSSSRRGWKVVRVTRKANPIGWISDDETRERFLYLRKGKFVVPHKFLDLHFFMDEGFLFQKWIASQGLTKFVQMKGECYPGLVEVFYANLKVVNGVIQSRVKGVNITINDYVWSTIVELKAEGLHSHVHDSKSNIWLKNKTIYRDCLRYPGRYKMDKLYLHNCLNKEEKMVTYVLSWLLLPGRALRDRITTEDVFLLNAIKTRIPTNWIEVFKNHMIDVGINHGFNLPYGVFISRVLILQGVDIFEEDRLLCNKSQKIGKASLTHIGLKKTADGWFFRDEQIVVTFLTGHLFLMKILFSFLKQSLKNLLWKPLGQLLKDF</sequence>
<evidence type="ECO:0000313" key="3">
    <source>
        <dbReference type="Proteomes" id="UP000053144"/>
    </source>
</evidence>
<accession>A0A0L9V622</accession>
<protein>
    <recommendedName>
        <fullName evidence="1">Putative plant transposon protein domain-containing protein</fullName>
    </recommendedName>
</protein>
<dbReference type="EMBL" id="CM003378">
    <property type="protein sequence ID" value="KOM50129.1"/>
    <property type="molecule type" value="Genomic_DNA"/>
</dbReference>
<organism evidence="2 3">
    <name type="scientific">Phaseolus angularis</name>
    <name type="common">Azuki bean</name>
    <name type="synonym">Vigna angularis</name>
    <dbReference type="NCBI Taxonomy" id="3914"/>
    <lineage>
        <taxon>Eukaryota</taxon>
        <taxon>Viridiplantae</taxon>
        <taxon>Streptophyta</taxon>
        <taxon>Embryophyta</taxon>
        <taxon>Tracheophyta</taxon>
        <taxon>Spermatophyta</taxon>
        <taxon>Magnoliopsida</taxon>
        <taxon>eudicotyledons</taxon>
        <taxon>Gunneridae</taxon>
        <taxon>Pentapetalae</taxon>
        <taxon>rosids</taxon>
        <taxon>fabids</taxon>
        <taxon>Fabales</taxon>
        <taxon>Fabaceae</taxon>
        <taxon>Papilionoideae</taxon>
        <taxon>50 kb inversion clade</taxon>
        <taxon>NPAAA clade</taxon>
        <taxon>indigoferoid/millettioid clade</taxon>
        <taxon>Phaseoleae</taxon>
        <taxon>Vigna</taxon>
    </lineage>
</organism>
<name>A0A0L9V622_PHAAN</name>
<evidence type="ECO:0000313" key="2">
    <source>
        <dbReference type="EMBL" id="KOM50129.1"/>
    </source>
</evidence>
<gene>
    <name evidence="2" type="ORF">LR48_Vigan08g095600</name>
</gene>
<evidence type="ECO:0000259" key="1">
    <source>
        <dbReference type="Pfam" id="PF20167"/>
    </source>
</evidence>
<feature type="domain" description="Putative plant transposon protein" evidence="1">
    <location>
        <begin position="71"/>
        <end position="247"/>
    </location>
</feature>
<dbReference type="Gramene" id="KOM50129">
    <property type="protein sequence ID" value="KOM50129"/>
    <property type="gene ID" value="LR48_Vigan08g095600"/>
</dbReference>
<reference evidence="3" key="1">
    <citation type="journal article" date="2015" name="Proc. Natl. Acad. Sci. U.S.A.">
        <title>Genome sequencing of adzuki bean (Vigna angularis) provides insight into high starch and low fat accumulation and domestication.</title>
        <authorList>
            <person name="Yang K."/>
            <person name="Tian Z."/>
            <person name="Chen C."/>
            <person name="Luo L."/>
            <person name="Zhao B."/>
            <person name="Wang Z."/>
            <person name="Yu L."/>
            <person name="Li Y."/>
            <person name="Sun Y."/>
            <person name="Li W."/>
            <person name="Chen Y."/>
            <person name="Li Y."/>
            <person name="Zhang Y."/>
            <person name="Ai D."/>
            <person name="Zhao J."/>
            <person name="Shang C."/>
            <person name="Ma Y."/>
            <person name="Wu B."/>
            <person name="Wang M."/>
            <person name="Gao L."/>
            <person name="Sun D."/>
            <person name="Zhang P."/>
            <person name="Guo F."/>
            <person name="Wang W."/>
            <person name="Li Y."/>
            <person name="Wang J."/>
            <person name="Varshney R.K."/>
            <person name="Wang J."/>
            <person name="Ling H.Q."/>
            <person name="Wan P."/>
        </authorList>
    </citation>
    <scope>NUCLEOTIDE SEQUENCE</scope>
    <source>
        <strain evidence="3">cv. Jingnong 6</strain>
    </source>
</reference>
<dbReference type="Pfam" id="PF20167">
    <property type="entry name" value="Transposase_32"/>
    <property type="match status" value="1"/>
</dbReference>
<dbReference type="Proteomes" id="UP000053144">
    <property type="component" value="Chromosome 8"/>
</dbReference>